<comment type="similarity">
    <text evidence="2">Belongs to the cytochrome P450 family.</text>
</comment>
<dbReference type="GO" id="GO:0005506">
    <property type="term" value="F:iron ion binding"/>
    <property type="evidence" value="ECO:0007669"/>
    <property type="project" value="InterPro"/>
</dbReference>
<dbReference type="SUPFAM" id="SSF48264">
    <property type="entry name" value="Cytochrome P450"/>
    <property type="match status" value="1"/>
</dbReference>
<comment type="cofactor">
    <cofactor evidence="1">
        <name>heme</name>
        <dbReference type="ChEBI" id="CHEBI:30413"/>
    </cofactor>
</comment>
<evidence type="ECO:0000313" key="10">
    <source>
        <dbReference type="Proteomes" id="UP000634136"/>
    </source>
</evidence>
<dbReference type="Gene3D" id="1.10.630.10">
    <property type="entry name" value="Cytochrome P450"/>
    <property type="match status" value="1"/>
</dbReference>
<evidence type="ECO:0000256" key="3">
    <source>
        <dbReference type="ARBA" id="ARBA00022617"/>
    </source>
</evidence>
<dbReference type="Proteomes" id="UP000634136">
    <property type="component" value="Unassembled WGS sequence"/>
</dbReference>
<accession>A0A834SZC4</accession>
<evidence type="ECO:0000256" key="8">
    <source>
        <dbReference type="SAM" id="Coils"/>
    </source>
</evidence>
<evidence type="ECO:0000313" key="9">
    <source>
        <dbReference type="EMBL" id="KAF7812501.1"/>
    </source>
</evidence>
<keyword evidence="3" id="KW-0349">Heme</keyword>
<keyword evidence="4" id="KW-0479">Metal-binding</keyword>
<keyword evidence="8" id="KW-0175">Coiled coil</keyword>
<dbReference type="GO" id="GO:0004497">
    <property type="term" value="F:monooxygenase activity"/>
    <property type="evidence" value="ECO:0007669"/>
    <property type="project" value="UniProtKB-KW"/>
</dbReference>
<dbReference type="InterPro" id="IPR036396">
    <property type="entry name" value="Cyt_P450_sf"/>
</dbReference>
<sequence>MSSKGVKAISISSCVNSSCLSGLKSSSGIMGNGLYRVQLDKESELVFLILDFDLLIFSNRSQKNCRFVMESELLGLDCTISFEFFYFAIELLNPTHVVTPIKADVFAFFNLRHYKMLELLMENLQDVEKRIREEVQQEMQKEMQDMKRQILEQLLVSYGMPIPSPPSQTLDRSVGLHIFESSPLSLYLRSRLEHHAQQWWQRLTSNRAFSLRRFIETVVDTELSQRLIPILSSASIVLDFQDILQRFTFDNICRIAFRFDPQYLLPSLPETKFARAFEEGTKLSSERSNAAIPLYWKIKKLLNIGSEKRFRMAI</sequence>
<comment type="caution">
    <text evidence="9">The sequence shown here is derived from an EMBL/GenBank/DDBJ whole genome shotgun (WGS) entry which is preliminary data.</text>
</comment>
<dbReference type="AlphaFoldDB" id="A0A834SZC4"/>
<evidence type="ECO:0000256" key="4">
    <source>
        <dbReference type="ARBA" id="ARBA00022723"/>
    </source>
</evidence>
<protein>
    <submittedName>
        <fullName evidence="9">Cytochrome P450 94A2-like</fullName>
    </submittedName>
</protein>
<name>A0A834SZC4_9FABA</name>
<evidence type="ECO:0000256" key="1">
    <source>
        <dbReference type="ARBA" id="ARBA00001971"/>
    </source>
</evidence>
<keyword evidence="5" id="KW-0560">Oxidoreductase</keyword>
<evidence type="ECO:0000256" key="6">
    <source>
        <dbReference type="ARBA" id="ARBA00023004"/>
    </source>
</evidence>
<feature type="coiled-coil region" evidence="8">
    <location>
        <begin position="114"/>
        <end position="152"/>
    </location>
</feature>
<evidence type="ECO:0000256" key="7">
    <source>
        <dbReference type="ARBA" id="ARBA00023033"/>
    </source>
</evidence>
<dbReference type="EMBL" id="JAAIUW010000010">
    <property type="protein sequence ID" value="KAF7812501.1"/>
    <property type="molecule type" value="Genomic_DNA"/>
</dbReference>
<gene>
    <name evidence="9" type="ORF">G2W53_033477</name>
</gene>
<dbReference type="GO" id="GO:0016705">
    <property type="term" value="F:oxidoreductase activity, acting on paired donors, with incorporation or reduction of molecular oxygen"/>
    <property type="evidence" value="ECO:0007669"/>
    <property type="project" value="InterPro"/>
</dbReference>
<keyword evidence="6" id="KW-0408">Iron</keyword>
<evidence type="ECO:0000256" key="2">
    <source>
        <dbReference type="ARBA" id="ARBA00010617"/>
    </source>
</evidence>
<dbReference type="OrthoDB" id="1470350at2759"/>
<reference evidence="9" key="1">
    <citation type="submission" date="2020-09" db="EMBL/GenBank/DDBJ databases">
        <title>Genome-Enabled Discovery of Anthraquinone Biosynthesis in Senna tora.</title>
        <authorList>
            <person name="Kang S.-H."/>
            <person name="Pandey R.P."/>
            <person name="Lee C.-M."/>
            <person name="Sim J.-S."/>
            <person name="Jeong J.-T."/>
            <person name="Choi B.-S."/>
            <person name="Jung M."/>
            <person name="Ginzburg D."/>
            <person name="Zhao K."/>
            <person name="Won S.Y."/>
            <person name="Oh T.-J."/>
            <person name="Yu Y."/>
            <person name="Kim N.-H."/>
            <person name="Lee O.R."/>
            <person name="Lee T.-H."/>
            <person name="Bashyal P."/>
            <person name="Kim T.-S."/>
            <person name="Lee W.-H."/>
            <person name="Kawkins C."/>
            <person name="Kim C.-K."/>
            <person name="Kim J.S."/>
            <person name="Ahn B.O."/>
            <person name="Rhee S.Y."/>
            <person name="Sohng J.K."/>
        </authorList>
    </citation>
    <scope>NUCLEOTIDE SEQUENCE</scope>
    <source>
        <tissue evidence="9">Leaf</tissue>
    </source>
</reference>
<organism evidence="9 10">
    <name type="scientific">Senna tora</name>
    <dbReference type="NCBI Taxonomy" id="362788"/>
    <lineage>
        <taxon>Eukaryota</taxon>
        <taxon>Viridiplantae</taxon>
        <taxon>Streptophyta</taxon>
        <taxon>Embryophyta</taxon>
        <taxon>Tracheophyta</taxon>
        <taxon>Spermatophyta</taxon>
        <taxon>Magnoliopsida</taxon>
        <taxon>eudicotyledons</taxon>
        <taxon>Gunneridae</taxon>
        <taxon>Pentapetalae</taxon>
        <taxon>rosids</taxon>
        <taxon>fabids</taxon>
        <taxon>Fabales</taxon>
        <taxon>Fabaceae</taxon>
        <taxon>Caesalpinioideae</taxon>
        <taxon>Cassia clade</taxon>
        <taxon>Senna</taxon>
    </lineage>
</organism>
<evidence type="ECO:0000256" key="5">
    <source>
        <dbReference type="ARBA" id="ARBA00023002"/>
    </source>
</evidence>
<dbReference type="GO" id="GO:0020037">
    <property type="term" value="F:heme binding"/>
    <property type="evidence" value="ECO:0007669"/>
    <property type="project" value="InterPro"/>
</dbReference>
<keyword evidence="10" id="KW-1185">Reference proteome</keyword>
<dbReference type="PANTHER" id="PTHR24296">
    <property type="entry name" value="CYTOCHROME P450"/>
    <property type="match status" value="1"/>
</dbReference>
<keyword evidence="7" id="KW-0503">Monooxygenase</keyword>
<proteinExistence type="inferred from homology"/>